<dbReference type="Gene3D" id="3.30.420.40">
    <property type="match status" value="2"/>
</dbReference>
<dbReference type="SUPFAM" id="SSF53067">
    <property type="entry name" value="Actin-like ATPase domain"/>
    <property type="match status" value="1"/>
</dbReference>
<evidence type="ECO:0000313" key="3">
    <source>
        <dbReference type="EMBL" id="QFG69032.1"/>
    </source>
</evidence>
<dbReference type="AlphaFoldDB" id="A0A5J6V7P5"/>
<dbReference type="OrthoDB" id="3189808at2"/>
<keyword evidence="4" id="KW-1185">Reference proteome</keyword>
<dbReference type="Proteomes" id="UP000326546">
    <property type="component" value="Chromosome"/>
</dbReference>
<gene>
    <name evidence="3" type="ORF">FY030_10225</name>
</gene>
<feature type="domain" description="HTH marR-type" evidence="2">
    <location>
        <begin position="4"/>
        <end position="50"/>
    </location>
</feature>
<dbReference type="InterPro" id="IPR036390">
    <property type="entry name" value="WH_DNA-bd_sf"/>
</dbReference>
<dbReference type="InterPro" id="IPR000835">
    <property type="entry name" value="HTH_MarR-typ"/>
</dbReference>
<dbReference type="SUPFAM" id="SSF46785">
    <property type="entry name" value="Winged helix' DNA-binding domain"/>
    <property type="match status" value="1"/>
</dbReference>
<dbReference type="Pfam" id="PF00480">
    <property type="entry name" value="ROK"/>
    <property type="match status" value="1"/>
</dbReference>
<dbReference type="PANTHER" id="PTHR18964:SF173">
    <property type="entry name" value="GLUCOKINASE"/>
    <property type="match status" value="1"/>
</dbReference>
<name>A0A5J6V7P5_9MICO</name>
<dbReference type="InterPro" id="IPR043129">
    <property type="entry name" value="ATPase_NBD"/>
</dbReference>
<dbReference type="EMBL" id="CP044427">
    <property type="protein sequence ID" value="QFG69032.1"/>
    <property type="molecule type" value="Genomic_DNA"/>
</dbReference>
<evidence type="ECO:0000256" key="1">
    <source>
        <dbReference type="ARBA" id="ARBA00006479"/>
    </source>
</evidence>
<dbReference type="Gene3D" id="1.10.10.10">
    <property type="entry name" value="Winged helix-like DNA-binding domain superfamily/Winged helix DNA-binding domain"/>
    <property type="match status" value="1"/>
</dbReference>
<dbReference type="InterPro" id="IPR036388">
    <property type="entry name" value="WH-like_DNA-bd_sf"/>
</dbReference>
<sequence>METLQREGSLTQVEIAGVTGLSAASISTLVRELNDEGAVRLEPSIRNGRRATLVSLPGQRGMLAGIAIGDRDLRVAVVASPAGDVLERTRLPLPFQHEPDETLARAARLVADLHTEIGRPVSDLRAVGVAMQAPVDSVSGQVGSESVMPRWSGVMLTEALQALLRVPVQLDNDANMSALGELRAGVLAGVANGCYLRASHGVSAGLVIGGEVFSGVSGTAGEIGHVTLDENGAICACGNRGCLDTLVGSRALVESVRGSHGDLRFTDLVTLAGRGDVGCRRVLADAGMHLGVAVAGLINLLNPEVIVLGGDLLMAQEWVLGPMQDSIERRALPSAAASVELRPSALGADADLRGCFVAAAQISSFHEPDSAHRAT</sequence>
<dbReference type="InterPro" id="IPR000600">
    <property type="entry name" value="ROK"/>
</dbReference>
<protein>
    <submittedName>
        <fullName evidence="3">ROK family transcriptional regulator</fullName>
    </submittedName>
</protein>
<organism evidence="3 4">
    <name type="scientific">Ornithinimicrobium pratense</name>
    <dbReference type="NCBI Taxonomy" id="2593973"/>
    <lineage>
        <taxon>Bacteria</taxon>
        <taxon>Bacillati</taxon>
        <taxon>Actinomycetota</taxon>
        <taxon>Actinomycetes</taxon>
        <taxon>Micrococcales</taxon>
        <taxon>Ornithinimicrobiaceae</taxon>
        <taxon>Ornithinimicrobium</taxon>
    </lineage>
</organism>
<proteinExistence type="inferred from homology"/>
<comment type="similarity">
    <text evidence="1">Belongs to the ROK (NagC/XylR) family.</text>
</comment>
<evidence type="ECO:0000259" key="2">
    <source>
        <dbReference type="Pfam" id="PF12802"/>
    </source>
</evidence>
<dbReference type="Pfam" id="PF12802">
    <property type="entry name" value="MarR_2"/>
    <property type="match status" value="1"/>
</dbReference>
<evidence type="ECO:0000313" key="4">
    <source>
        <dbReference type="Proteomes" id="UP000326546"/>
    </source>
</evidence>
<dbReference type="PANTHER" id="PTHR18964">
    <property type="entry name" value="ROK (REPRESSOR, ORF, KINASE) FAMILY"/>
    <property type="match status" value="1"/>
</dbReference>
<reference evidence="3 4" key="1">
    <citation type="submission" date="2019-09" db="EMBL/GenBank/DDBJ databases">
        <title>Serinicoccus pratensis sp. nov., isolated from meadow soil.</title>
        <authorList>
            <person name="Zhang W."/>
        </authorList>
    </citation>
    <scope>NUCLEOTIDE SEQUENCE [LARGE SCALE GENOMIC DNA]</scope>
    <source>
        <strain evidence="3 4">W204</strain>
    </source>
</reference>
<accession>A0A5J6V7P5</accession>
<dbReference type="KEGG" id="serw:FY030_10225"/>